<keyword evidence="4 6" id="KW-1005">Bacterial flagellum biogenesis</keyword>
<keyword evidence="7" id="KW-0966">Cell projection</keyword>
<comment type="similarity">
    <text evidence="2 6">Belongs to the FliS family.</text>
</comment>
<dbReference type="PANTHER" id="PTHR34773">
    <property type="entry name" value="FLAGELLAR SECRETION CHAPERONE FLIS"/>
    <property type="match status" value="1"/>
</dbReference>
<dbReference type="NCBIfam" id="TIGR00208">
    <property type="entry name" value="fliS"/>
    <property type="match status" value="1"/>
</dbReference>
<dbReference type="RefSeq" id="WP_014707542.1">
    <property type="nucleotide sequence ID" value="NC_017857.3"/>
</dbReference>
<evidence type="ECO:0000256" key="2">
    <source>
        <dbReference type="ARBA" id="ARBA00008787"/>
    </source>
</evidence>
<evidence type="ECO:0000256" key="3">
    <source>
        <dbReference type="ARBA" id="ARBA00022490"/>
    </source>
</evidence>
<dbReference type="eggNOG" id="COG1516">
    <property type="taxonomic scope" value="Bacteria"/>
</dbReference>
<evidence type="ECO:0000313" key="7">
    <source>
        <dbReference type="EMBL" id="AFI85177.1"/>
    </source>
</evidence>
<dbReference type="GO" id="GO:0044780">
    <property type="term" value="P:bacterial-type flagellum assembly"/>
    <property type="evidence" value="ECO:0007669"/>
    <property type="project" value="InterPro"/>
</dbReference>
<dbReference type="GO" id="GO:0005829">
    <property type="term" value="C:cytosol"/>
    <property type="evidence" value="ECO:0007669"/>
    <property type="project" value="UniProtKB-SubCell"/>
</dbReference>
<dbReference type="CDD" id="cd16098">
    <property type="entry name" value="FliS"/>
    <property type="match status" value="1"/>
</dbReference>
<reference evidence="7 8" key="2">
    <citation type="journal article" date="2013" name="Int. J. Syst. Evol. Microbiol.">
        <title>Methylophaga nitratireducenticrescens sp. nov. and Methylophaga frappieri sp. nov., isolated from the biofilm of the methanol-fed denitrification system treating the seawater at the Montreal Biodome.</title>
        <authorList>
            <person name="Villeneuve C."/>
            <person name="Martineau C."/>
            <person name="Mauffrey F."/>
            <person name="Villemur R."/>
        </authorList>
    </citation>
    <scope>NUCLEOTIDE SEQUENCE [LARGE SCALE GENOMIC DNA]</scope>
    <source>
        <strain evidence="7 8">JAM1</strain>
    </source>
</reference>
<dbReference type="AlphaFoldDB" id="I1XLA8"/>
<keyword evidence="8" id="KW-1185">Reference proteome</keyword>
<name>I1XLA8_METNJ</name>
<organism evidence="7 8">
    <name type="scientific">Methylophaga nitratireducenticrescens</name>
    <dbReference type="NCBI Taxonomy" id="754476"/>
    <lineage>
        <taxon>Bacteria</taxon>
        <taxon>Pseudomonadati</taxon>
        <taxon>Pseudomonadota</taxon>
        <taxon>Gammaproteobacteria</taxon>
        <taxon>Thiotrichales</taxon>
        <taxon>Piscirickettsiaceae</taxon>
        <taxon>Methylophaga</taxon>
    </lineage>
</organism>
<dbReference type="PANTHER" id="PTHR34773:SF1">
    <property type="entry name" value="FLAGELLAR SECRETION CHAPERONE FLIS"/>
    <property type="match status" value="1"/>
</dbReference>
<evidence type="ECO:0000256" key="4">
    <source>
        <dbReference type="ARBA" id="ARBA00022795"/>
    </source>
</evidence>
<dbReference type="Pfam" id="PF02561">
    <property type="entry name" value="FliS"/>
    <property type="match status" value="1"/>
</dbReference>
<dbReference type="EMBL" id="CP003390">
    <property type="protein sequence ID" value="AFI85177.1"/>
    <property type="molecule type" value="Genomic_DNA"/>
</dbReference>
<sequence length="129" mass="14149">MINKKALEGYGRGAVESEVNFASPYRIIQMLMEGALSKIATAKGCIARNDIAEKSRQITWGMNIIQGLRTSLDAQKGGEVAANLDALYEYMGRRLLEANVSNDVAILDEVSSLLMEVKAGWDNIPADYH</sequence>
<keyword evidence="7" id="KW-0969">Cilium</keyword>
<proteinExistence type="inferred from homology"/>
<dbReference type="InterPro" id="IPR036584">
    <property type="entry name" value="FliS_sf"/>
</dbReference>
<dbReference type="HOGENOM" id="CLU_080373_1_2_6"/>
<keyword evidence="7" id="KW-0282">Flagellum</keyword>
<protein>
    <recommendedName>
        <fullName evidence="6">Flagellar secretion chaperone FliS</fullName>
    </recommendedName>
</protein>
<dbReference type="STRING" id="754476.Q7A_2377"/>
<accession>I1XLA8</accession>
<evidence type="ECO:0000313" key="8">
    <source>
        <dbReference type="Proteomes" id="UP000009144"/>
    </source>
</evidence>
<dbReference type="KEGG" id="mej:Q7A_2377"/>
<evidence type="ECO:0000256" key="1">
    <source>
        <dbReference type="ARBA" id="ARBA00004514"/>
    </source>
</evidence>
<dbReference type="PATRIC" id="fig|754476.3.peg.2340"/>
<dbReference type="InterPro" id="IPR003713">
    <property type="entry name" value="FliS"/>
</dbReference>
<dbReference type="SUPFAM" id="SSF101116">
    <property type="entry name" value="Flagellar export chaperone FliS"/>
    <property type="match status" value="1"/>
</dbReference>
<dbReference type="GO" id="GO:0071973">
    <property type="term" value="P:bacterial-type flagellum-dependent cell motility"/>
    <property type="evidence" value="ECO:0007669"/>
    <property type="project" value="TreeGrafter"/>
</dbReference>
<reference evidence="7 8" key="1">
    <citation type="journal article" date="2012" name="J. Bacteriol.">
        <title>Complete genome sequences of Methylophaga sp. strain JAM1 and Methylophaga sp. strain JAM7.</title>
        <authorList>
            <person name="Villeneuve C."/>
            <person name="Martineau C."/>
            <person name="Mauffrey F."/>
            <person name="Villemur R."/>
        </authorList>
    </citation>
    <scope>NUCLEOTIDE SEQUENCE [LARGE SCALE GENOMIC DNA]</scope>
    <source>
        <strain evidence="7 8">JAM1</strain>
    </source>
</reference>
<dbReference type="Gene3D" id="1.20.120.340">
    <property type="entry name" value="Flagellar protein FliS"/>
    <property type="match status" value="1"/>
</dbReference>
<dbReference type="Proteomes" id="UP000009144">
    <property type="component" value="Chromosome"/>
</dbReference>
<keyword evidence="5" id="KW-0143">Chaperone</keyword>
<keyword evidence="3 6" id="KW-0963">Cytoplasm</keyword>
<dbReference type="PIRSF" id="PIRSF039090">
    <property type="entry name" value="Flis"/>
    <property type="match status" value="1"/>
</dbReference>
<evidence type="ECO:0000256" key="5">
    <source>
        <dbReference type="ARBA" id="ARBA00023186"/>
    </source>
</evidence>
<evidence type="ECO:0000256" key="6">
    <source>
        <dbReference type="PIRNR" id="PIRNR039090"/>
    </source>
</evidence>
<gene>
    <name evidence="7" type="ordered locus">Q7A_2377</name>
</gene>
<comment type="subcellular location">
    <subcellularLocation>
        <location evidence="1 6">Cytoplasm</location>
        <location evidence="1 6">Cytosol</location>
    </subcellularLocation>
</comment>